<name>A0ABP0KTI8_9DINO</name>
<feature type="repeat" description="TPR" evidence="3">
    <location>
        <begin position="348"/>
        <end position="381"/>
    </location>
</feature>
<feature type="region of interest" description="Disordered" evidence="4">
    <location>
        <begin position="788"/>
        <end position="836"/>
    </location>
</feature>
<reference evidence="6 7" key="1">
    <citation type="submission" date="2024-02" db="EMBL/GenBank/DDBJ databases">
        <authorList>
            <person name="Chen Y."/>
            <person name="Shah S."/>
            <person name="Dougan E. K."/>
            <person name="Thang M."/>
            <person name="Chan C."/>
        </authorList>
    </citation>
    <scope>NUCLEOTIDE SEQUENCE [LARGE SCALE GENOMIC DNA]</scope>
</reference>
<evidence type="ECO:0000256" key="1">
    <source>
        <dbReference type="ARBA" id="ARBA00022441"/>
    </source>
</evidence>
<dbReference type="SUPFAM" id="SSF48452">
    <property type="entry name" value="TPR-like"/>
    <property type="match status" value="1"/>
</dbReference>
<evidence type="ECO:0000313" key="6">
    <source>
        <dbReference type="EMBL" id="CAK9029540.1"/>
    </source>
</evidence>
<feature type="transmembrane region" description="Helical" evidence="5">
    <location>
        <begin position="20"/>
        <end position="46"/>
    </location>
</feature>
<dbReference type="InterPro" id="IPR019734">
    <property type="entry name" value="TPR_rpt"/>
</dbReference>
<feature type="compositionally biased region" description="Basic and acidic residues" evidence="4">
    <location>
        <begin position="863"/>
        <end position="872"/>
    </location>
</feature>
<keyword evidence="3" id="KW-0802">TPR repeat</keyword>
<dbReference type="EMBL" id="CAXAMM010012670">
    <property type="protein sequence ID" value="CAK9029540.1"/>
    <property type="molecule type" value="Genomic_DNA"/>
</dbReference>
<dbReference type="PROSITE" id="PS50005">
    <property type="entry name" value="TPR"/>
    <property type="match status" value="1"/>
</dbReference>
<evidence type="ECO:0000256" key="4">
    <source>
        <dbReference type="SAM" id="MobiDB-lite"/>
    </source>
</evidence>
<accession>A0ABP0KTI8</accession>
<evidence type="ECO:0000256" key="3">
    <source>
        <dbReference type="PROSITE-ProRule" id="PRU00339"/>
    </source>
</evidence>
<dbReference type="PANTHER" id="PTHR46093">
    <property type="entry name" value="ACYL-COA-BINDING DOMAIN-CONTAINING PROTEIN 5"/>
    <property type="match status" value="1"/>
</dbReference>
<evidence type="ECO:0000313" key="7">
    <source>
        <dbReference type="Proteomes" id="UP001642464"/>
    </source>
</evidence>
<proteinExistence type="predicted"/>
<feature type="region of interest" description="Disordered" evidence="4">
    <location>
        <begin position="852"/>
        <end position="879"/>
    </location>
</feature>
<sequence length="879" mass="96977">MENDEDLSVEDVSGHQLQLGVTFFAIAVMAWTFIAAWFCYCSPLLFTEESIRRAKGSEGEVLDVSRSVLQRVAQGFADFIVENSKRDEKSGCDVATSLRSLDFAKFEELVAVAPAAAASALYGYKGASSRQMFDKKGALLREGANEANESSSSKSVNGQSSAFEAATADIPQLDAPHLNLFKELLRDRLVANLMSEGQKDSEGNWKSNLRLPSRWFSNEKTSARDTSQGDEDGLEELLRELLQSTLDGPTQAEHESTRKEDMPFAASMAEHARTIGDKCFKEQQFVAAVHCYEVATLLCPSGPSGCSEQLASCHCNCASACLELGRYGDAISECHAALVLMPSLQLTTRALQRLAAAHICLKNHWEALRCLQNCLELEPGNALLQKLMQRLERQRAASSPQLEVPCDLVWSDICIQGAGFARDKGARKRKGKQKSRLLPGEERQIEREAGIWHTMVAHNSKLYIFGGLQSAGEAQEKDLNLESSSTGSEELQILDLDTLELFQSSGSSRVPQACYCHSATVLDNSMLIFGGSVDGLMVFDFAAAKWRSQPCQGPHPRRQGHSATAMEQGLCVYGGIELMEQCNGRVCNDAHLLDTKSWTWKKLDCAGTIPAARFGHTATKLSPPGPPGLLIIGGRDQMTSSRDFVHDHSGLHILDTSKRSWSEQGFTGKPPEKVFGHFACTWTARSLLLVTGEASEKRDTQGVELFFLDLEKWIWSQPVVAGLLPCSRLGHAVAAADERVYLFGGLILRGDQPAVDKTIYMLQTEGMRDSKISKELWDLDELERISPEEKSERQILGDEESPGVSGDKEVLTDLPGPETCEFAGDQNEEGEDEPELTFEELLEQEKAFFKLQSKKASFPRQQVEARRKENRSNKKQGRS</sequence>
<comment type="caution">
    <text evidence="6">The sequence shown here is derived from an EMBL/GenBank/DDBJ whole genome shotgun (WGS) entry which is preliminary data.</text>
</comment>
<keyword evidence="5" id="KW-0812">Transmembrane</keyword>
<dbReference type="PANTHER" id="PTHR46093:SF3">
    <property type="entry name" value="ACYL-COA-BINDING DOMAIN-CONTAINING PROTEIN 4"/>
    <property type="match status" value="1"/>
</dbReference>
<keyword evidence="2" id="KW-0677">Repeat</keyword>
<gene>
    <name evidence="6" type="ORF">SCF082_LOCUS18837</name>
</gene>
<keyword evidence="1" id="KW-0880">Kelch repeat</keyword>
<dbReference type="InterPro" id="IPR011990">
    <property type="entry name" value="TPR-like_helical_dom_sf"/>
</dbReference>
<keyword evidence="5" id="KW-0472">Membrane</keyword>
<keyword evidence="5" id="KW-1133">Transmembrane helix</keyword>
<feature type="compositionally biased region" description="Acidic residues" evidence="4">
    <location>
        <begin position="826"/>
        <end position="836"/>
    </location>
</feature>
<evidence type="ECO:0000256" key="2">
    <source>
        <dbReference type="ARBA" id="ARBA00022737"/>
    </source>
</evidence>
<dbReference type="Proteomes" id="UP001642464">
    <property type="component" value="Unassembled WGS sequence"/>
</dbReference>
<dbReference type="Gene3D" id="2.120.10.80">
    <property type="entry name" value="Kelch-type beta propeller"/>
    <property type="match status" value="2"/>
</dbReference>
<dbReference type="InterPro" id="IPR015915">
    <property type="entry name" value="Kelch-typ_b-propeller"/>
</dbReference>
<organism evidence="6 7">
    <name type="scientific">Durusdinium trenchii</name>
    <dbReference type="NCBI Taxonomy" id="1381693"/>
    <lineage>
        <taxon>Eukaryota</taxon>
        <taxon>Sar</taxon>
        <taxon>Alveolata</taxon>
        <taxon>Dinophyceae</taxon>
        <taxon>Suessiales</taxon>
        <taxon>Symbiodiniaceae</taxon>
        <taxon>Durusdinium</taxon>
    </lineage>
</organism>
<dbReference type="SMART" id="SM00028">
    <property type="entry name" value="TPR"/>
    <property type="match status" value="2"/>
</dbReference>
<dbReference type="Pfam" id="PF24681">
    <property type="entry name" value="Kelch_KLHDC2_KLHL20_DRC7"/>
    <property type="match status" value="2"/>
</dbReference>
<dbReference type="SUPFAM" id="SSF117281">
    <property type="entry name" value="Kelch motif"/>
    <property type="match status" value="1"/>
</dbReference>
<evidence type="ECO:0000256" key="5">
    <source>
        <dbReference type="SAM" id="Phobius"/>
    </source>
</evidence>
<keyword evidence="7" id="KW-1185">Reference proteome</keyword>
<protein>
    <submittedName>
        <fullName evidence="6">Acyl-CoA-binding domain-containing protein 4 (Acyl-CoA binding protein 4)</fullName>
    </submittedName>
</protein>
<dbReference type="Gene3D" id="1.25.40.10">
    <property type="entry name" value="Tetratricopeptide repeat domain"/>
    <property type="match status" value="1"/>
</dbReference>